<dbReference type="SUPFAM" id="SSF141571">
    <property type="entry name" value="Pentapeptide repeat-like"/>
    <property type="match status" value="1"/>
</dbReference>
<accession>A0ABR7T1G4</accession>
<proteinExistence type="predicted"/>
<keyword evidence="1" id="KW-1133">Transmembrane helix</keyword>
<gene>
    <name evidence="2" type="ORF">H1S01_02990</name>
</gene>
<sequence length="389" mass="42699">MAKQEQIEMLSQGVEVWNRWRKENLKIKPYLIGASIVGAGLAGASLIGKPFLDAAVLGVGALNRSNLSESDLSEVDLSEVQLSEVDLSGVNLIKTNLIKANLRETNLTEAKLMFADLSGADLHEANLRGADLSGANLSGADLSCADLRGANLIEAVLENVNFENTNLTRADLSRANIRCANFLNADLSEANFTEADLTGTYLTGTKKNGANFTAAKFCVVEPIEVNISTMSNSNMKKMILNEENINRSMRIFLAYSYRTVDDEFVEGFKEVLISQGYEVLDGKADRIGSISQAILDKIFNSDMAVIVMTKRDKKENGKYTTTAWLLEEKGVALAFGKDVAMFVEEEIDESDIGGLQGDAQLFHFTRNNFLMKVMSFIKILKSRNEKSMA</sequence>
<evidence type="ECO:0000313" key="2">
    <source>
        <dbReference type="EMBL" id="MBC9783476.1"/>
    </source>
</evidence>
<keyword evidence="1" id="KW-0812">Transmembrane</keyword>
<dbReference type="InterPro" id="IPR051082">
    <property type="entry name" value="Pentapeptide-BTB/POZ_domain"/>
</dbReference>
<protein>
    <submittedName>
        <fullName evidence="2">Pentapeptide repeat-containing protein</fullName>
    </submittedName>
</protein>
<name>A0ABR7T1G4_HELCL</name>
<dbReference type="InterPro" id="IPR001646">
    <property type="entry name" value="5peptide_repeat"/>
</dbReference>
<dbReference type="Gene3D" id="2.160.20.80">
    <property type="entry name" value="E3 ubiquitin-protein ligase SopA"/>
    <property type="match status" value="2"/>
</dbReference>
<organism evidence="2 3">
    <name type="scientific">Heliobacterium chlorum</name>
    <dbReference type="NCBI Taxonomy" id="2698"/>
    <lineage>
        <taxon>Bacteria</taxon>
        <taxon>Bacillati</taxon>
        <taxon>Bacillota</taxon>
        <taxon>Clostridia</taxon>
        <taxon>Eubacteriales</taxon>
        <taxon>Heliobacteriaceae</taxon>
        <taxon>Heliobacterium</taxon>
    </lineage>
</organism>
<dbReference type="PANTHER" id="PTHR14136:SF17">
    <property type="entry name" value="BTB_POZ DOMAIN-CONTAINING PROTEIN KCTD9"/>
    <property type="match status" value="1"/>
</dbReference>
<dbReference type="Proteomes" id="UP000617402">
    <property type="component" value="Unassembled WGS sequence"/>
</dbReference>
<evidence type="ECO:0000313" key="3">
    <source>
        <dbReference type="Proteomes" id="UP000617402"/>
    </source>
</evidence>
<dbReference type="RefSeq" id="WP_188038637.1">
    <property type="nucleotide sequence ID" value="NZ_JACVHF010000002.1"/>
</dbReference>
<evidence type="ECO:0000256" key="1">
    <source>
        <dbReference type="SAM" id="Phobius"/>
    </source>
</evidence>
<dbReference type="Pfam" id="PF00805">
    <property type="entry name" value="Pentapeptide"/>
    <property type="match status" value="2"/>
</dbReference>
<keyword evidence="3" id="KW-1185">Reference proteome</keyword>
<reference evidence="2 3" key="1">
    <citation type="submission" date="2020-07" db="EMBL/GenBank/DDBJ databases">
        <title>Draft whole-genome sequence of Heliobacterium chlorum DSM 3682, type strain.</title>
        <authorList>
            <person name="Kyndt J.A."/>
            <person name="Meyer T.E."/>
            <person name="Imhoff J.F."/>
        </authorList>
    </citation>
    <scope>NUCLEOTIDE SEQUENCE [LARGE SCALE GENOMIC DNA]</scope>
    <source>
        <strain evidence="2 3">DSM 3682</strain>
    </source>
</reference>
<dbReference type="EMBL" id="JACVHF010000002">
    <property type="protein sequence ID" value="MBC9783476.1"/>
    <property type="molecule type" value="Genomic_DNA"/>
</dbReference>
<comment type="caution">
    <text evidence="2">The sequence shown here is derived from an EMBL/GenBank/DDBJ whole genome shotgun (WGS) entry which is preliminary data.</text>
</comment>
<keyword evidence="1" id="KW-0472">Membrane</keyword>
<feature type="transmembrane region" description="Helical" evidence="1">
    <location>
        <begin position="29"/>
        <end position="47"/>
    </location>
</feature>
<dbReference type="PANTHER" id="PTHR14136">
    <property type="entry name" value="BTB_POZ DOMAIN-CONTAINING PROTEIN KCTD9"/>
    <property type="match status" value="1"/>
</dbReference>